<evidence type="ECO:0000256" key="1">
    <source>
        <dbReference type="SAM" id="MobiDB-lite"/>
    </source>
</evidence>
<reference evidence="4 5" key="1">
    <citation type="journal article" date="2011" name="Nat. Biotechnol.">
        <title>Comparative genomic analysis of the thermophilic biomass-degrading fungi Myceliophthora thermophila and Thielavia terrestris.</title>
        <authorList>
            <person name="Berka R.M."/>
            <person name="Grigoriev I.V."/>
            <person name="Otillar R."/>
            <person name="Salamov A."/>
            <person name="Grimwood J."/>
            <person name="Reid I."/>
            <person name="Ishmael N."/>
            <person name="John T."/>
            <person name="Darmond C."/>
            <person name="Moisan M.-C."/>
            <person name="Henrissat B."/>
            <person name="Coutinho P.M."/>
            <person name="Lombard V."/>
            <person name="Natvig D.O."/>
            <person name="Lindquist E."/>
            <person name="Schmutz J."/>
            <person name="Lucas S."/>
            <person name="Harris P."/>
            <person name="Powlowski J."/>
            <person name="Bellemare A."/>
            <person name="Taylor D."/>
            <person name="Butler G."/>
            <person name="de Vries R.P."/>
            <person name="Allijn I.E."/>
            <person name="van den Brink J."/>
            <person name="Ushinsky S."/>
            <person name="Storms R."/>
            <person name="Powell A.J."/>
            <person name="Paulsen I.T."/>
            <person name="Elbourne L.D.H."/>
            <person name="Baker S.E."/>
            <person name="Magnuson J."/>
            <person name="LaBoissiere S."/>
            <person name="Clutterbuck A.J."/>
            <person name="Martinez D."/>
            <person name="Wogulis M."/>
            <person name="de Leon A.L."/>
            <person name="Rey M.W."/>
            <person name="Tsang A."/>
        </authorList>
    </citation>
    <scope>NUCLEOTIDE SEQUENCE [LARGE SCALE GENOMIC DNA]</scope>
    <source>
        <strain evidence="5">ATCC 42464 / BCRC 31852 / DSM 1799</strain>
    </source>
</reference>
<keyword evidence="5" id="KW-1185">Reference proteome</keyword>
<dbReference type="PANTHER" id="PTHR28008:SF1">
    <property type="entry name" value="DOMAIN PROTEIN, PUTATIVE (AFU_ORTHOLOGUE AFUA_3G10980)-RELATED"/>
    <property type="match status" value="1"/>
</dbReference>
<protein>
    <recommendedName>
        <fullName evidence="3">VanZ-like domain-containing protein</fullName>
    </recommendedName>
</protein>
<evidence type="ECO:0000256" key="2">
    <source>
        <dbReference type="SAM" id="Phobius"/>
    </source>
</evidence>
<feature type="region of interest" description="Disordered" evidence="1">
    <location>
        <begin position="186"/>
        <end position="226"/>
    </location>
</feature>
<dbReference type="OMA" id="FYWVLDT"/>
<dbReference type="RefSeq" id="XP_003665214.1">
    <property type="nucleotide sequence ID" value="XM_003665166.1"/>
</dbReference>
<dbReference type="Pfam" id="PF04892">
    <property type="entry name" value="VanZ"/>
    <property type="match status" value="1"/>
</dbReference>
<keyword evidence="2" id="KW-0472">Membrane</keyword>
<proteinExistence type="predicted"/>
<feature type="region of interest" description="Disordered" evidence="1">
    <location>
        <begin position="129"/>
        <end position="153"/>
    </location>
</feature>
<feature type="compositionally biased region" description="Acidic residues" evidence="1">
    <location>
        <begin position="186"/>
        <end position="199"/>
    </location>
</feature>
<organism evidence="4 5">
    <name type="scientific">Thermothelomyces thermophilus (strain ATCC 42464 / BCRC 31852 / DSM 1799)</name>
    <name type="common">Sporotrichum thermophile</name>
    <dbReference type="NCBI Taxonomy" id="573729"/>
    <lineage>
        <taxon>Eukaryota</taxon>
        <taxon>Fungi</taxon>
        <taxon>Dikarya</taxon>
        <taxon>Ascomycota</taxon>
        <taxon>Pezizomycotina</taxon>
        <taxon>Sordariomycetes</taxon>
        <taxon>Sordariomycetidae</taxon>
        <taxon>Sordariales</taxon>
        <taxon>Chaetomiaceae</taxon>
        <taxon>Thermothelomyces</taxon>
    </lineage>
</organism>
<dbReference type="eggNOG" id="ENOG502S56A">
    <property type="taxonomic scope" value="Eukaryota"/>
</dbReference>
<sequence>MRIRLPFAGVFVLLILLAGYAGLSSLQLDETTLPINDKVLHLLTFFVLTIVFYWVIDTTRRRTAHLTLVVCTAGLGIGSEFIQAVLPNGRSFDLFDIVANLVGSLAGLGLCSWYHKRMLERKRRRKYAAVPSGEAGGAEDLELGEGPGIGAASGEHEEGVITMSGAAGAGGGQRATTLEEEVDNWDENAVDAWDEDDAGDVGVSAPASGKNAETGGDNAGAKKRSD</sequence>
<feature type="transmembrane region" description="Helical" evidence="2">
    <location>
        <begin position="97"/>
        <end position="115"/>
    </location>
</feature>
<dbReference type="HOGENOM" id="CLU_096870_0_0_1"/>
<dbReference type="AlphaFoldDB" id="G2QK63"/>
<dbReference type="InParanoid" id="G2QK63"/>
<dbReference type="OrthoDB" id="63581at2759"/>
<name>G2QK63_THET4</name>
<keyword evidence="2" id="KW-1133">Transmembrane helix</keyword>
<evidence type="ECO:0000313" key="5">
    <source>
        <dbReference type="Proteomes" id="UP000007322"/>
    </source>
</evidence>
<dbReference type="NCBIfam" id="NF037970">
    <property type="entry name" value="vanZ_1"/>
    <property type="match status" value="1"/>
</dbReference>
<evidence type="ECO:0000313" key="4">
    <source>
        <dbReference type="EMBL" id="AEO59969.1"/>
    </source>
</evidence>
<dbReference type="EMBL" id="CP003006">
    <property type="protein sequence ID" value="AEO59969.1"/>
    <property type="molecule type" value="Genomic_DNA"/>
</dbReference>
<dbReference type="PANTHER" id="PTHR28008">
    <property type="entry name" value="DOMAIN PROTEIN, PUTATIVE (AFU_ORTHOLOGUE AFUA_3G10980)-RELATED"/>
    <property type="match status" value="1"/>
</dbReference>
<evidence type="ECO:0000259" key="3">
    <source>
        <dbReference type="Pfam" id="PF04892"/>
    </source>
</evidence>
<feature type="transmembrane region" description="Helical" evidence="2">
    <location>
        <begin position="63"/>
        <end position="85"/>
    </location>
</feature>
<dbReference type="Proteomes" id="UP000007322">
    <property type="component" value="Chromosome 5"/>
</dbReference>
<keyword evidence="2" id="KW-0812">Transmembrane</keyword>
<accession>G2QK63</accession>
<feature type="transmembrane region" description="Helical" evidence="2">
    <location>
        <begin position="39"/>
        <end position="56"/>
    </location>
</feature>
<gene>
    <name evidence="4" type="ORF">MYCTH_2308699</name>
</gene>
<dbReference type="VEuPathDB" id="FungiDB:MYCTH_2308699"/>
<dbReference type="GeneID" id="11510974"/>
<feature type="domain" description="VanZ-like" evidence="3">
    <location>
        <begin position="37"/>
        <end position="113"/>
    </location>
</feature>
<dbReference type="KEGG" id="mtm:MYCTH_2308699"/>
<dbReference type="InterPro" id="IPR006976">
    <property type="entry name" value="VanZ-like"/>
</dbReference>